<gene>
    <name evidence="6" type="ORF">E1181_06650</name>
</gene>
<evidence type="ECO:0000256" key="2">
    <source>
        <dbReference type="ARBA" id="ARBA00006411"/>
    </source>
</evidence>
<dbReference type="RefSeq" id="WP_132673022.1">
    <property type="nucleotide sequence ID" value="NZ_SMKS01000006.1"/>
</dbReference>
<evidence type="ECO:0000256" key="5">
    <source>
        <dbReference type="SAM" id="MobiDB-lite"/>
    </source>
</evidence>
<name>A0A4R4W132_9PSEU</name>
<evidence type="ECO:0000313" key="7">
    <source>
        <dbReference type="Proteomes" id="UP000295674"/>
    </source>
</evidence>
<keyword evidence="3" id="KW-0963">Cytoplasm</keyword>
<evidence type="ECO:0000256" key="1">
    <source>
        <dbReference type="ARBA" id="ARBA00004496"/>
    </source>
</evidence>
<organism evidence="6 7">
    <name type="scientific">Saccharopolyspora terrae</name>
    <dbReference type="NCBI Taxonomy" id="2530384"/>
    <lineage>
        <taxon>Bacteria</taxon>
        <taxon>Bacillati</taxon>
        <taxon>Actinomycetota</taxon>
        <taxon>Actinomycetes</taxon>
        <taxon>Pseudonocardiales</taxon>
        <taxon>Pseudonocardiaceae</taxon>
        <taxon>Saccharopolyspora</taxon>
    </lineage>
</organism>
<feature type="region of interest" description="Disordered" evidence="5">
    <location>
        <begin position="208"/>
        <end position="230"/>
    </location>
</feature>
<protein>
    <submittedName>
        <fullName evidence="6">ESX secretion-associated protein EspG</fullName>
    </submittedName>
</protein>
<keyword evidence="4" id="KW-0143">Chaperone</keyword>
<keyword evidence="7" id="KW-1185">Reference proteome</keyword>
<evidence type="ECO:0000256" key="4">
    <source>
        <dbReference type="ARBA" id="ARBA00023186"/>
    </source>
</evidence>
<dbReference type="Proteomes" id="UP000295674">
    <property type="component" value="Unassembled WGS sequence"/>
</dbReference>
<dbReference type="OrthoDB" id="3680115at2"/>
<evidence type="ECO:0000256" key="3">
    <source>
        <dbReference type="ARBA" id="ARBA00022490"/>
    </source>
</evidence>
<comment type="caution">
    <text evidence="6">The sequence shown here is derived from an EMBL/GenBank/DDBJ whole genome shotgun (WGS) entry which is preliminary data.</text>
</comment>
<comment type="similarity">
    <text evidence="2">Belongs to the EspG family.</text>
</comment>
<reference evidence="6 7" key="1">
    <citation type="submission" date="2019-03" db="EMBL/GenBank/DDBJ databases">
        <title>Draft genome sequences of novel Actinobacteria.</title>
        <authorList>
            <person name="Sahin N."/>
            <person name="Ay H."/>
            <person name="Saygin H."/>
        </authorList>
    </citation>
    <scope>NUCLEOTIDE SEQUENCE [LARGE SCALE GENOMIC DNA]</scope>
    <source>
        <strain evidence="6 7">16K309</strain>
    </source>
</reference>
<accession>A0A4R4W132</accession>
<dbReference type="InterPro" id="IPR025734">
    <property type="entry name" value="EspG"/>
</dbReference>
<dbReference type="AlphaFoldDB" id="A0A4R4W132"/>
<comment type="subcellular location">
    <subcellularLocation>
        <location evidence="1">Cytoplasm</location>
    </subcellularLocation>
</comment>
<dbReference type="Pfam" id="PF14011">
    <property type="entry name" value="ESX-1_EspG"/>
    <property type="match status" value="1"/>
</dbReference>
<evidence type="ECO:0000313" key="6">
    <source>
        <dbReference type="EMBL" id="TDD08625.1"/>
    </source>
</evidence>
<dbReference type="EMBL" id="SMKS01000006">
    <property type="protein sequence ID" value="TDD08625.1"/>
    <property type="molecule type" value="Genomic_DNA"/>
</dbReference>
<proteinExistence type="inferred from homology"/>
<sequence length="271" mass="29309">MTTALTRPRSDGIHFGQIELDLLATHAGVSWPFPLRVPSFGRIAGEREVLFAAAGHMLRARGLADSDGPAGAAAELLDALRQHRGAVDLVVVGESGATGVLAMVYRSSALLFEQPLDDDPATTVRIRRIPANALVDELFALVPDREPARSMPINLPQRVVDDVAELNRIDDDSTKRRRFRELVRDCGGDPGSLDRLVSVLPALTGRGQLGATRRTGGGHRRQGQELSWLDGPHGRLRVSRTDGGWVSINPLRPAVVRAALADLVAIAREQR</sequence>